<name>A0A7K3RYG2_9ACTN</name>
<organism evidence="1 2">
    <name type="scientific">Streptomyces parvus</name>
    <dbReference type="NCBI Taxonomy" id="66428"/>
    <lineage>
        <taxon>Bacteria</taxon>
        <taxon>Bacillati</taxon>
        <taxon>Actinomycetota</taxon>
        <taxon>Actinomycetes</taxon>
        <taxon>Kitasatosporales</taxon>
        <taxon>Streptomycetaceae</taxon>
        <taxon>Streptomyces</taxon>
    </lineage>
</organism>
<protein>
    <submittedName>
        <fullName evidence="1">SseB family protein</fullName>
    </submittedName>
</protein>
<feature type="non-terminal residue" evidence="1">
    <location>
        <position position="1"/>
    </location>
</feature>
<gene>
    <name evidence="1" type="ORF">G3I50_17710</name>
</gene>
<evidence type="ECO:0000313" key="1">
    <source>
        <dbReference type="EMBL" id="NEC20073.1"/>
    </source>
</evidence>
<dbReference type="Proteomes" id="UP000469670">
    <property type="component" value="Unassembled WGS sequence"/>
</dbReference>
<proteinExistence type="predicted"/>
<dbReference type="EMBL" id="JAAGMP010000805">
    <property type="protein sequence ID" value="NEC20073.1"/>
    <property type="molecule type" value="Genomic_DNA"/>
</dbReference>
<comment type="caution">
    <text evidence="1">The sequence shown here is derived from an EMBL/GenBank/DDBJ whole genome shotgun (WGS) entry which is preliminary data.</text>
</comment>
<dbReference type="AlphaFoldDB" id="A0A7K3RYG2"/>
<sequence length="39" mass="3991">RVAQALSASEALRARLVSGLDLALLPAGTAMPGEPLFAR</sequence>
<evidence type="ECO:0000313" key="2">
    <source>
        <dbReference type="Proteomes" id="UP000469670"/>
    </source>
</evidence>
<accession>A0A7K3RYG2</accession>
<reference evidence="1 2" key="1">
    <citation type="submission" date="2020-01" db="EMBL/GenBank/DDBJ databases">
        <title>Insect and environment-associated Actinomycetes.</title>
        <authorList>
            <person name="Currrie C."/>
            <person name="Chevrette M."/>
            <person name="Carlson C."/>
            <person name="Stubbendieck R."/>
            <person name="Wendt-Pienkowski E."/>
        </authorList>
    </citation>
    <scope>NUCLEOTIDE SEQUENCE [LARGE SCALE GENOMIC DNA]</scope>
    <source>
        <strain evidence="1 2">SID7590</strain>
    </source>
</reference>